<accession>A0A4R5FDA6</accession>
<protein>
    <submittedName>
        <fullName evidence="3">CYTH domain-containing protein</fullName>
    </submittedName>
</protein>
<gene>
    <name evidence="3" type="ORF">E0I26_01650</name>
</gene>
<name>A0A4R5FDA6_9FLAO</name>
<dbReference type="PROSITE" id="PS51707">
    <property type="entry name" value="CYTH"/>
    <property type="match status" value="1"/>
</dbReference>
<dbReference type="Proteomes" id="UP000294814">
    <property type="component" value="Unassembled WGS sequence"/>
</dbReference>
<dbReference type="InterPro" id="IPR033469">
    <property type="entry name" value="CYTH-like_dom_sf"/>
</dbReference>
<dbReference type="SUPFAM" id="SSF55154">
    <property type="entry name" value="CYTH-like phosphatases"/>
    <property type="match status" value="1"/>
</dbReference>
<dbReference type="AlphaFoldDB" id="A0A4R5FDA6"/>
<sequence>MIEIERKFLVLNDSFKAEAFAQNHIAQGYLSSAPERTVRVRIKGDKGYLTIKGISNDSGMSRFEWEKEIPVAEAKELLLLCEKGVIDKTRFEIKRGDHIFEVDEFYGENEGLIVAEIELDSEMETFEKPSWIGEEVTNINRYYNAYLSTNPYKNW</sequence>
<dbReference type="OrthoDB" id="9805588at2"/>
<dbReference type="Pfam" id="PF01928">
    <property type="entry name" value="CYTH"/>
    <property type="match status" value="1"/>
</dbReference>
<dbReference type="InterPro" id="IPR023577">
    <property type="entry name" value="CYTH_domain"/>
</dbReference>
<proteinExistence type="predicted"/>
<keyword evidence="4" id="KW-1185">Reference proteome</keyword>
<comment type="caution">
    <text evidence="3">The sequence shown here is derived from an EMBL/GenBank/DDBJ whole genome shotgun (WGS) entry which is preliminary data.</text>
</comment>
<dbReference type="PIRSF" id="PIRSF016487">
    <property type="entry name" value="CYTH_UCP016487"/>
    <property type="match status" value="1"/>
</dbReference>
<dbReference type="SMART" id="SM01118">
    <property type="entry name" value="CYTH"/>
    <property type="match status" value="1"/>
</dbReference>
<dbReference type="PANTHER" id="PTHR40114">
    <property type="entry name" value="SLR0698 PROTEIN"/>
    <property type="match status" value="1"/>
</dbReference>
<feature type="domain" description="CYTH" evidence="2">
    <location>
        <begin position="1"/>
        <end position="149"/>
    </location>
</feature>
<dbReference type="CDD" id="cd07891">
    <property type="entry name" value="CYTH-like_CthTTM-like_1"/>
    <property type="match status" value="1"/>
</dbReference>
<dbReference type="InterPro" id="IPR012042">
    <property type="entry name" value="NeuTTM/CthTTM-like"/>
</dbReference>
<evidence type="ECO:0000313" key="4">
    <source>
        <dbReference type="Proteomes" id="UP000294814"/>
    </source>
</evidence>
<feature type="active site" description="Proton acceptor" evidence="1">
    <location>
        <position position="29"/>
    </location>
</feature>
<organism evidence="3 4">
    <name type="scientific">Flavobacterium rhamnosiphilum</name>
    <dbReference type="NCBI Taxonomy" id="2541724"/>
    <lineage>
        <taxon>Bacteria</taxon>
        <taxon>Pseudomonadati</taxon>
        <taxon>Bacteroidota</taxon>
        <taxon>Flavobacteriia</taxon>
        <taxon>Flavobacteriales</taxon>
        <taxon>Flavobacteriaceae</taxon>
        <taxon>Flavobacterium</taxon>
    </lineage>
</organism>
<dbReference type="EMBL" id="SMLG01000001">
    <property type="protein sequence ID" value="TDE46815.1"/>
    <property type="molecule type" value="Genomic_DNA"/>
</dbReference>
<evidence type="ECO:0000313" key="3">
    <source>
        <dbReference type="EMBL" id="TDE46815.1"/>
    </source>
</evidence>
<dbReference type="PANTHER" id="PTHR40114:SF1">
    <property type="entry name" value="SLR0698 PROTEIN"/>
    <property type="match status" value="1"/>
</dbReference>
<dbReference type="RefSeq" id="WP_131914760.1">
    <property type="nucleotide sequence ID" value="NZ_SMLG01000001.1"/>
</dbReference>
<evidence type="ECO:0000259" key="2">
    <source>
        <dbReference type="PROSITE" id="PS51707"/>
    </source>
</evidence>
<reference evidence="3 4" key="1">
    <citation type="submission" date="2019-03" db="EMBL/GenBank/DDBJ databases">
        <title>Novel species of Flavobacterium.</title>
        <authorList>
            <person name="Liu Q."/>
            <person name="Xin Y.-H."/>
        </authorList>
    </citation>
    <scope>NUCLEOTIDE SEQUENCE [LARGE SCALE GENOMIC DNA]</scope>
    <source>
        <strain evidence="3 4">LB3P52</strain>
    </source>
</reference>
<evidence type="ECO:0000256" key="1">
    <source>
        <dbReference type="PIRSR" id="PIRSR016487-1"/>
    </source>
</evidence>
<dbReference type="Gene3D" id="2.40.320.10">
    <property type="entry name" value="Hypothetical Protein Pfu-838710-001"/>
    <property type="match status" value="1"/>
</dbReference>